<accession>A0AAD5RFU2</accession>
<dbReference type="EMBL" id="JAKWBI020000990">
    <property type="protein sequence ID" value="KAJ2891785.1"/>
    <property type="molecule type" value="Genomic_DNA"/>
</dbReference>
<feature type="compositionally biased region" description="Low complexity" evidence="1">
    <location>
        <begin position="393"/>
        <end position="404"/>
    </location>
</feature>
<feature type="region of interest" description="Disordered" evidence="1">
    <location>
        <begin position="620"/>
        <end position="670"/>
    </location>
</feature>
<keyword evidence="2" id="KW-0812">Transmembrane</keyword>
<evidence type="ECO:0000256" key="1">
    <source>
        <dbReference type="SAM" id="MobiDB-lite"/>
    </source>
</evidence>
<feature type="compositionally biased region" description="Basic and acidic residues" evidence="1">
    <location>
        <begin position="1"/>
        <end position="10"/>
    </location>
</feature>
<feature type="region of interest" description="Disordered" evidence="1">
    <location>
        <begin position="691"/>
        <end position="724"/>
    </location>
</feature>
<feature type="compositionally biased region" description="Basic and acidic residues" evidence="1">
    <location>
        <begin position="368"/>
        <end position="379"/>
    </location>
</feature>
<gene>
    <name evidence="3" type="ORF">MKZ38_010726</name>
</gene>
<feature type="compositionally biased region" description="Pro residues" evidence="1">
    <location>
        <begin position="691"/>
        <end position="701"/>
    </location>
</feature>
<feature type="transmembrane region" description="Helical" evidence="2">
    <location>
        <begin position="927"/>
        <end position="950"/>
    </location>
</feature>
<feature type="compositionally biased region" description="Low complexity" evidence="1">
    <location>
        <begin position="205"/>
        <end position="218"/>
    </location>
</feature>
<feature type="compositionally biased region" description="Acidic residues" evidence="1">
    <location>
        <begin position="872"/>
        <end position="881"/>
    </location>
</feature>
<evidence type="ECO:0000313" key="3">
    <source>
        <dbReference type="EMBL" id="KAJ2891785.1"/>
    </source>
</evidence>
<feature type="compositionally biased region" description="Basic and acidic residues" evidence="1">
    <location>
        <begin position="288"/>
        <end position="307"/>
    </location>
</feature>
<feature type="compositionally biased region" description="Basic and acidic residues" evidence="1">
    <location>
        <begin position="115"/>
        <end position="124"/>
    </location>
</feature>
<keyword evidence="2" id="KW-1133">Transmembrane helix</keyword>
<feature type="region of interest" description="Disordered" evidence="1">
    <location>
        <begin position="828"/>
        <end position="895"/>
    </location>
</feature>
<keyword evidence="4" id="KW-1185">Reference proteome</keyword>
<dbReference type="AlphaFoldDB" id="A0AAD5RFU2"/>
<feature type="compositionally biased region" description="Polar residues" evidence="1">
    <location>
        <begin position="30"/>
        <end position="52"/>
    </location>
</feature>
<evidence type="ECO:0000256" key="2">
    <source>
        <dbReference type="SAM" id="Phobius"/>
    </source>
</evidence>
<evidence type="ECO:0000313" key="4">
    <source>
        <dbReference type="Proteomes" id="UP001201980"/>
    </source>
</evidence>
<reference evidence="3" key="1">
    <citation type="submission" date="2022-07" db="EMBL/GenBank/DDBJ databases">
        <title>Draft genome sequence of Zalerion maritima ATCC 34329, a (micro)plastics degrading marine fungus.</title>
        <authorList>
            <person name="Paco A."/>
            <person name="Goncalves M.F.M."/>
            <person name="Rocha-Santos T.A.P."/>
            <person name="Alves A."/>
        </authorList>
    </citation>
    <scope>NUCLEOTIDE SEQUENCE</scope>
    <source>
        <strain evidence="3">ATCC 34329</strain>
    </source>
</reference>
<proteinExistence type="predicted"/>
<keyword evidence="2" id="KW-0472">Membrane</keyword>
<organism evidence="3 4">
    <name type="scientific">Zalerion maritima</name>
    <dbReference type="NCBI Taxonomy" id="339359"/>
    <lineage>
        <taxon>Eukaryota</taxon>
        <taxon>Fungi</taxon>
        <taxon>Dikarya</taxon>
        <taxon>Ascomycota</taxon>
        <taxon>Pezizomycotina</taxon>
        <taxon>Sordariomycetes</taxon>
        <taxon>Lulworthiomycetidae</taxon>
        <taxon>Lulworthiales</taxon>
        <taxon>Lulworthiaceae</taxon>
        <taxon>Zalerion</taxon>
    </lineage>
</organism>
<feature type="region of interest" description="Disordered" evidence="1">
    <location>
        <begin position="1"/>
        <end position="597"/>
    </location>
</feature>
<feature type="compositionally biased region" description="Low complexity" evidence="1">
    <location>
        <begin position="13"/>
        <end position="29"/>
    </location>
</feature>
<dbReference type="Proteomes" id="UP001201980">
    <property type="component" value="Unassembled WGS sequence"/>
</dbReference>
<feature type="compositionally biased region" description="Gly residues" evidence="1">
    <location>
        <begin position="340"/>
        <end position="354"/>
    </location>
</feature>
<name>A0AAD5RFU2_9PEZI</name>
<feature type="compositionally biased region" description="Basic and acidic residues" evidence="1">
    <location>
        <begin position="79"/>
        <end position="100"/>
    </location>
</feature>
<feature type="compositionally biased region" description="Basic and acidic residues" evidence="1">
    <location>
        <begin position="476"/>
        <end position="489"/>
    </location>
</feature>
<feature type="compositionally biased region" description="Polar residues" evidence="1">
    <location>
        <begin position="250"/>
        <end position="272"/>
    </location>
</feature>
<feature type="compositionally biased region" description="Gly residues" evidence="1">
    <location>
        <begin position="419"/>
        <end position="434"/>
    </location>
</feature>
<sequence>MESANKHASNDKTSPTSTTSSGPPCTTQSDNQHPESISPEPTCSPIINTTDSHLVENPEAPEAGSYYPRKTKSFGNARAEIEPQRATRETPDVPDTRDPQGKTTQRFETVCTLDHASKAHEMHRSSIPRGSGGKSNSLPAASAGSVRKLNATVEDETEGEMNDTPRLSLGNSATPPGSPRPHPAAEDIIMHTGDIAENPSLVTDSPLPLAGPPSSSRSESLVPGANNEEEQGSDEKKWVLWIPPLRNVQRENQAQSDTGTSSAPRPASNPTLTSSSSGSGSGSGSGRSTRDRGTNTEKDVAVAERTCRTRSGHLVTERVAQFAKLAKGDRVDPDEPDDAGVGGKISRGSSGGADAGRASERVSVAGAERCKGKGKDKEQGGLLDGSIFGTDLTTSTTAATISAEIAREGRENSQRNGKGKGMAGASVGRGGGSMPGPSASRSDQYPPAQRQLPRENKFGPGTSIFTPTLPTAQLHGRREARPGADRFGPREPGSQQSGPSQMPQPQIQSRNYYRSPQLHDHWNVGYQYPHSPPGRAPQSVNAMDPLRETSMNADNPQLPLVAPKQRDRPKKRQRAASGDGNGDLHHDANEGEEEAGLETAINIDAKFWERDRLYLLPRRPSARSSLDSAEDESENGTTIRPDPSTPRPSSNYSHRARLHPRAPTSRSEYHHPISPFIPSYCIPPPYAPPPPPPPSHFPAPHPRTQHPPRFPPHPPHRQVQSNHQATPRLGHLEQSLQSLHNLIDGEFYGLAPRVHYLEQSLLASRRAQAVLASQPVRVAGFRQDLWERTGDELGPLGDGPDGVNDMAETTRALRRAVHSWRWATRRSAGMDGRSGGVNPAAERMPGAWRDSQGSAEGRTVGRREDGPVEMDGGGDSDEIDQDPAGGGKRDDEDEKERRLESRVYVLERRLLRMEERIEFVEEGMSSWWADLGLLMVVFGFVLWLLSFPVVESFGKL</sequence>
<feature type="compositionally biased region" description="Low complexity" evidence="1">
    <location>
        <begin position="492"/>
        <end position="509"/>
    </location>
</feature>
<protein>
    <submittedName>
        <fullName evidence="3">Uncharacterized protein</fullName>
    </submittedName>
</protein>
<comment type="caution">
    <text evidence="3">The sequence shown here is derived from an EMBL/GenBank/DDBJ whole genome shotgun (WGS) entry which is preliminary data.</text>
</comment>